<evidence type="ECO:0000313" key="6">
    <source>
        <dbReference type="EMBL" id="KAL2043576.1"/>
    </source>
</evidence>
<feature type="domain" description="tRNA ligase phosphodiesterase" evidence="3">
    <location>
        <begin position="603"/>
        <end position="856"/>
    </location>
</feature>
<dbReference type="Gene3D" id="3.40.50.300">
    <property type="entry name" value="P-loop containing nucleotide triphosphate hydrolases"/>
    <property type="match status" value="1"/>
</dbReference>
<dbReference type="InterPro" id="IPR015966">
    <property type="entry name" value="tRNA_lig_kin_fungi"/>
</dbReference>
<evidence type="ECO:0000259" key="5">
    <source>
        <dbReference type="Pfam" id="PF09511"/>
    </source>
</evidence>
<organism evidence="6 7">
    <name type="scientific">Stereocaulon virgatum</name>
    <dbReference type="NCBI Taxonomy" id="373712"/>
    <lineage>
        <taxon>Eukaryota</taxon>
        <taxon>Fungi</taxon>
        <taxon>Dikarya</taxon>
        <taxon>Ascomycota</taxon>
        <taxon>Pezizomycotina</taxon>
        <taxon>Lecanoromycetes</taxon>
        <taxon>OSLEUM clade</taxon>
        <taxon>Lecanoromycetidae</taxon>
        <taxon>Lecanorales</taxon>
        <taxon>Lecanorineae</taxon>
        <taxon>Stereocaulaceae</taxon>
        <taxon>Stereocaulon</taxon>
    </lineage>
</organism>
<dbReference type="EMBL" id="JBEFKJ010000011">
    <property type="protein sequence ID" value="KAL2043576.1"/>
    <property type="molecule type" value="Genomic_DNA"/>
</dbReference>
<keyword evidence="1" id="KW-0819">tRNA processing</keyword>
<feature type="domain" description="T4 RNA ligase 1-like N-terminal" evidence="5">
    <location>
        <begin position="113"/>
        <end position="347"/>
    </location>
</feature>
<comment type="caution">
    <text evidence="6">The sequence shown here is derived from an EMBL/GenBank/DDBJ whole genome shotgun (WGS) entry which is preliminary data.</text>
</comment>
<feature type="domain" description="tRNA ligase kinase" evidence="4">
    <location>
        <begin position="439"/>
        <end position="600"/>
    </location>
</feature>
<feature type="region of interest" description="Disordered" evidence="2">
    <location>
        <begin position="650"/>
        <end position="683"/>
    </location>
</feature>
<dbReference type="PIRSF" id="PIRSF019634">
    <property type="entry name" value="tRNA_lig_yeast"/>
    <property type="match status" value="1"/>
</dbReference>
<protein>
    <recommendedName>
        <fullName evidence="1">tRNA ligase</fullName>
        <ecNumber evidence="1">6.5.1.3</ecNumber>
    </recommendedName>
</protein>
<dbReference type="Pfam" id="PF08302">
    <property type="entry name" value="tRNA_lig_CPD"/>
    <property type="match status" value="1"/>
</dbReference>
<dbReference type="Pfam" id="PF09511">
    <property type="entry name" value="RNA_lig_T4_1"/>
    <property type="match status" value="1"/>
</dbReference>
<comment type="catalytic activity">
    <reaction evidence="1">
        <text>ATP + (ribonucleotide)n-3'-hydroxyl + 5'-phospho-(ribonucleotide)m = (ribonucleotide)n+m + AMP + diphosphate.</text>
        <dbReference type="EC" id="6.5.1.3"/>
    </reaction>
</comment>
<reference evidence="6 7" key="1">
    <citation type="submission" date="2024-09" db="EMBL/GenBank/DDBJ databases">
        <title>Rethinking Asexuality: The Enigmatic Case of Functional Sexual Genes in Lepraria (Stereocaulaceae).</title>
        <authorList>
            <person name="Doellman M."/>
            <person name="Sun Y."/>
            <person name="Barcenas-Pena A."/>
            <person name="Lumbsch H.T."/>
            <person name="Grewe F."/>
        </authorList>
    </citation>
    <scope>NUCLEOTIDE SEQUENCE [LARGE SCALE GENOMIC DNA]</scope>
    <source>
        <strain evidence="6 7">Mercado 3170</strain>
    </source>
</reference>
<keyword evidence="1" id="KW-0436">Ligase</keyword>
<evidence type="ECO:0000259" key="3">
    <source>
        <dbReference type="Pfam" id="PF08302"/>
    </source>
</evidence>
<dbReference type="InterPro" id="IPR015965">
    <property type="entry name" value="tRNA_lig_PDEase"/>
</dbReference>
<gene>
    <name evidence="6" type="ORF">N7G274_003883</name>
</gene>
<evidence type="ECO:0000256" key="1">
    <source>
        <dbReference type="PIRNR" id="PIRNR019634"/>
    </source>
</evidence>
<dbReference type="InterPro" id="IPR012387">
    <property type="entry name" value="Trl1_fun"/>
</dbReference>
<proteinExistence type="inferred from homology"/>
<dbReference type="InterPro" id="IPR027417">
    <property type="entry name" value="P-loop_NTPase"/>
</dbReference>
<comment type="similarity">
    <text evidence="1">Belongs to the TRL1 family.</text>
</comment>
<feature type="compositionally biased region" description="Basic and acidic residues" evidence="2">
    <location>
        <begin position="650"/>
        <end position="662"/>
    </location>
</feature>
<dbReference type="EC" id="6.5.1.3" evidence="1"/>
<accession>A0ABR4AFF7</accession>
<evidence type="ECO:0000259" key="4">
    <source>
        <dbReference type="Pfam" id="PF08303"/>
    </source>
</evidence>
<dbReference type="Pfam" id="PF08303">
    <property type="entry name" value="tRNA_lig_kinase"/>
    <property type="match status" value="1"/>
</dbReference>
<name>A0ABR4AFF7_9LECA</name>
<dbReference type="PANTHER" id="PTHR32004:SF1">
    <property type="entry name" value="TRNA LIGASE"/>
    <property type="match status" value="1"/>
</dbReference>
<dbReference type="Proteomes" id="UP001590950">
    <property type="component" value="Unassembled WGS sequence"/>
</dbReference>
<evidence type="ECO:0000313" key="7">
    <source>
        <dbReference type="Proteomes" id="UP001590950"/>
    </source>
</evidence>
<keyword evidence="7" id="KW-1185">Reference proteome</keyword>
<dbReference type="InterPro" id="IPR019039">
    <property type="entry name" value="T4-Rnl1-like_N"/>
</dbReference>
<sequence>MFVRKSWLSFNILRLHLALRRLVLLHTSILVCRLGLHIRGMASQSNAPYAPQDDREVLALVRQLEASTKRHGGGKRAVTCKKHTYEVANTGGISVDSWQFRDWDYKRPDLPTYARGLFTYRRRDGSLEVAARGYDKFFNVGEVHETEWENVETQTQGPYELSVKENGCIIFISGLEGDRLLVCSKHSTGPRDNANLSHASAGERWVDKHLESVGKTRVDLARELRRRNVTAVAELCDDSFEEHVLAYEPKDAGLYLHGINLNLPEFATYSGALVHQFADKWGLKKAQYLIKEDIDSMKKFLHECAETGSYDGRDTEGFVIRCRRKQHGATGNYQDWFFKFKFEEPYLMYRQWRECTKAIIGGKPPKYKKHKKVTEQYLLYVRRQLAKDPSLAKAYNMNHGIIAMRDGFLKESGLRGHDIIRQEEDDRGDDSDIVTKNVVLLPIASIGCGKTTVAIALTKLFDWGHVQNDNITGKSNRPKQFTTQVCNALAVHPAMIADRNNHQRRERQQIIDDTLAVIPEVRFVALHYVHDPKSEMLPMIRHVTQERIFARGDNHQTIQAGTKSRGEIIGIMDGFLSRFEPINPHSAPDDGFDEIINLDVAASSRENLETIVRSLHSIYPRLVETIPSSEDLDKAIEAALDDYKPDIKHDLSFKSNKKDKSNKQNVNVAQRHSPAQQAKPPKPEYFAVKVPKAEILSALDKVFDQLPPEKTKMYRRLQQSRRMQPAFHITLCHRASIPSHPEIWSRLASLHAGTLSEQSKNPSKHPPERSLGGCRVRLERVVWNDRVMSIVTRLLDEGWETANSVAHITVGTASQDIKPKESNDLLERWMESGTEKDIQECEISGHVEVNGNVVAVTQGG</sequence>
<dbReference type="PANTHER" id="PTHR32004">
    <property type="entry name" value="TRNA LIGASE"/>
    <property type="match status" value="1"/>
</dbReference>
<evidence type="ECO:0000256" key="2">
    <source>
        <dbReference type="SAM" id="MobiDB-lite"/>
    </source>
</evidence>